<feature type="region of interest" description="Disordered" evidence="1">
    <location>
        <begin position="46"/>
        <end position="65"/>
    </location>
</feature>
<organism evidence="2">
    <name type="scientific">Desulfomonile tiedjei</name>
    <dbReference type="NCBI Taxonomy" id="2358"/>
    <lineage>
        <taxon>Bacteria</taxon>
        <taxon>Pseudomonadati</taxon>
        <taxon>Thermodesulfobacteriota</taxon>
        <taxon>Desulfomonilia</taxon>
        <taxon>Desulfomonilales</taxon>
        <taxon>Desulfomonilaceae</taxon>
        <taxon>Desulfomonile</taxon>
    </lineage>
</organism>
<name>A0A7C4ART6_9BACT</name>
<protein>
    <submittedName>
        <fullName evidence="2">Uncharacterized protein</fullName>
    </submittedName>
</protein>
<dbReference type="EMBL" id="DTGT01000227">
    <property type="protein sequence ID" value="HGH61081.1"/>
    <property type="molecule type" value="Genomic_DNA"/>
</dbReference>
<evidence type="ECO:0000313" key="2">
    <source>
        <dbReference type="EMBL" id="HGH61081.1"/>
    </source>
</evidence>
<accession>A0A7C4ART6</accession>
<comment type="caution">
    <text evidence="2">The sequence shown here is derived from an EMBL/GenBank/DDBJ whole genome shotgun (WGS) entry which is preliminary data.</text>
</comment>
<gene>
    <name evidence="2" type="ORF">ENV54_07275</name>
</gene>
<evidence type="ECO:0000256" key="1">
    <source>
        <dbReference type="SAM" id="MobiDB-lite"/>
    </source>
</evidence>
<proteinExistence type="predicted"/>
<dbReference type="AlphaFoldDB" id="A0A7C4ART6"/>
<sequence length="65" mass="6772">MTAKKGLAKTPKKALHVTPSMTPAKTLGKPLEAATTLLNSCFLSRTAGEPPSHALRGHVAPRVLA</sequence>
<reference evidence="2" key="1">
    <citation type="journal article" date="2020" name="mSystems">
        <title>Genome- and Community-Level Interaction Insights into Carbon Utilization and Element Cycling Functions of Hydrothermarchaeota in Hydrothermal Sediment.</title>
        <authorList>
            <person name="Zhou Z."/>
            <person name="Liu Y."/>
            <person name="Xu W."/>
            <person name="Pan J."/>
            <person name="Luo Z.H."/>
            <person name="Li M."/>
        </authorList>
    </citation>
    <scope>NUCLEOTIDE SEQUENCE [LARGE SCALE GENOMIC DNA]</scope>
    <source>
        <strain evidence="2">SpSt-769</strain>
    </source>
</reference>